<comment type="caution">
    <text evidence="1">The sequence shown here is derived from an EMBL/GenBank/DDBJ whole genome shotgun (WGS) entry which is preliminary data.</text>
</comment>
<dbReference type="SUPFAM" id="SSF48371">
    <property type="entry name" value="ARM repeat"/>
    <property type="match status" value="1"/>
</dbReference>
<dbReference type="InterPro" id="IPR011989">
    <property type="entry name" value="ARM-like"/>
</dbReference>
<evidence type="ECO:0000313" key="1">
    <source>
        <dbReference type="EMBL" id="CAE8638185.1"/>
    </source>
</evidence>
<accession>A0A813HKC4</accession>
<gene>
    <name evidence="1" type="ORF">PGLA2088_LOCUS1790</name>
</gene>
<dbReference type="Proteomes" id="UP000626109">
    <property type="component" value="Unassembled WGS sequence"/>
</dbReference>
<dbReference type="InterPro" id="IPR019538">
    <property type="entry name" value="PSMD5"/>
</dbReference>
<dbReference type="Pfam" id="PF10508">
    <property type="entry name" value="Proteasom_PSMB"/>
    <property type="match status" value="1"/>
</dbReference>
<proteinExistence type="predicted"/>
<evidence type="ECO:0000313" key="2">
    <source>
        <dbReference type="Proteomes" id="UP000626109"/>
    </source>
</evidence>
<reference evidence="1" key="1">
    <citation type="submission" date="2021-02" db="EMBL/GenBank/DDBJ databases">
        <authorList>
            <person name="Dougan E. K."/>
            <person name="Rhodes N."/>
            <person name="Thang M."/>
            <person name="Chan C."/>
        </authorList>
    </citation>
    <scope>NUCLEOTIDE SEQUENCE</scope>
</reference>
<protein>
    <recommendedName>
        <fullName evidence="3">26S proteasome non-ATPase regulatory subunit 5</fullName>
    </recommendedName>
</protein>
<dbReference type="Gene3D" id="1.25.10.10">
    <property type="entry name" value="Leucine-rich Repeat Variant"/>
    <property type="match status" value="1"/>
</dbReference>
<dbReference type="PANTHER" id="PTHR13554:SF10">
    <property type="entry name" value="26S PROTEASOME NON-ATPASE REGULATORY SUBUNIT 5"/>
    <property type="match status" value="1"/>
</dbReference>
<dbReference type="InterPro" id="IPR016024">
    <property type="entry name" value="ARM-type_fold"/>
</dbReference>
<name>A0A813HKC4_POLGL</name>
<organism evidence="1 2">
    <name type="scientific">Polarella glacialis</name>
    <name type="common">Dinoflagellate</name>
    <dbReference type="NCBI Taxonomy" id="89957"/>
    <lineage>
        <taxon>Eukaryota</taxon>
        <taxon>Sar</taxon>
        <taxon>Alveolata</taxon>
        <taxon>Dinophyceae</taxon>
        <taxon>Suessiales</taxon>
        <taxon>Suessiaceae</taxon>
        <taxon>Polarella</taxon>
    </lineage>
</organism>
<dbReference type="EMBL" id="CAJNNW010001405">
    <property type="protein sequence ID" value="CAE8638185.1"/>
    <property type="molecule type" value="Genomic_DNA"/>
</dbReference>
<dbReference type="AlphaFoldDB" id="A0A813HKC4"/>
<evidence type="ECO:0008006" key="3">
    <source>
        <dbReference type="Google" id="ProtNLM"/>
    </source>
</evidence>
<sequence>MTTAADAAREFVSGPHVVQAGRQLLALFPLVALCEALGSARPEDAESLLEALERLTEFEEVRGTFLDKDVVGFLSEGAGAASPRLRSLVAKLLFRLSKSGEASIAGMAAAGLFSLCEPLLLDEETGTSEAAAASVCNGARSPDGPREVLVGSALNDGSSLAERLQNRLSEVPDVPRIRVLSLFIQLGRESSDVFRLLEARGAYEKVLGAFLTDDLLLQLTSVELMDALGSFADGQEFLGRKGVPEKLALELNDPNCDASVRVCLTRVLAAILRRTPAAAAVLLPTQQASFPQSVAMLLDSRDHAEKLCALNSWADASTSLEGLTFFLRWAPLVQEILDLVASTQNEVSKGAMGCWATVLQDRAPPGAIAEVGPESELWDIAVTRLLPMVLQNLKAKPFADVRAHTWGLLSILIRSRRSAQQTLPAQELRDLLLDFHSESASPARIAKHEFVKALVRDHAQLLGNFLDAEVDTLLQEYAKQGPHWVPRAAAVQVGDQAA</sequence>
<dbReference type="PANTHER" id="PTHR13554">
    <property type="entry name" value="26S PROTEASOME NON-ATPASE REGULATORY SUBUNIT 5-RELATED"/>
    <property type="match status" value="1"/>
</dbReference>
<dbReference type="GO" id="GO:0043248">
    <property type="term" value="P:proteasome assembly"/>
    <property type="evidence" value="ECO:0007669"/>
    <property type="project" value="InterPro"/>
</dbReference>
<dbReference type="GO" id="GO:0005829">
    <property type="term" value="C:cytosol"/>
    <property type="evidence" value="ECO:0007669"/>
    <property type="project" value="TreeGrafter"/>
</dbReference>